<keyword evidence="1" id="KW-0472">Membrane</keyword>
<dbReference type="EMBL" id="BMXS01000026">
    <property type="protein sequence ID" value="GGY06657.1"/>
    <property type="molecule type" value="Genomic_DNA"/>
</dbReference>
<name>A0ABQ2Z997_9GAMM</name>
<dbReference type="Pfam" id="PF13439">
    <property type="entry name" value="Glyco_transf_4"/>
    <property type="match status" value="1"/>
</dbReference>
<feature type="domain" description="Glycosyl transferase family 1" evidence="2">
    <location>
        <begin position="192"/>
        <end position="346"/>
    </location>
</feature>
<keyword evidence="1" id="KW-0812">Transmembrane</keyword>
<dbReference type="GO" id="GO:0016740">
    <property type="term" value="F:transferase activity"/>
    <property type="evidence" value="ECO:0007669"/>
    <property type="project" value="UniProtKB-KW"/>
</dbReference>
<keyword evidence="5" id="KW-1185">Reference proteome</keyword>
<sequence length="368" mass="40804">MKKIAILLPDLRSGGVERVRILLAKEFSKNDYIVEFVLLKAKGELLKEALSDFVVVELGVNRIRELVFALPRYLIKNKPDILLVGMWPLTGIACILTTIFSKKTKLIVSEHVNLELSPTFTRIEKKFLAQFGRFIYAKANSVIAVSEGVADSISTLTGLSRERIKVIYNPVRNDSFIVNNDGFVDPGQAWWNGSNYKIIAVGSLKKQKGFEVLISAMKVVILSLDAKLIILGEGELRGDLEAQIDSLELKNNICLLGYKESPYDYLNKANLFVLSSHWEGLGNVITEALTAGVPVVATNCKSGPSEILCGGRYGKLVPVGDSLSMANAIIESLKSVHDTAALKMRARAFEPSYAAEEYMREFKWKNSR</sequence>
<dbReference type="Pfam" id="PF00534">
    <property type="entry name" value="Glycos_transf_1"/>
    <property type="match status" value="1"/>
</dbReference>
<keyword evidence="4" id="KW-0808">Transferase</keyword>
<dbReference type="PANTHER" id="PTHR12526">
    <property type="entry name" value="GLYCOSYLTRANSFERASE"/>
    <property type="match status" value="1"/>
</dbReference>
<evidence type="ECO:0000313" key="4">
    <source>
        <dbReference type="EMBL" id="GGY06657.1"/>
    </source>
</evidence>
<dbReference type="Proteomes" id="UP000653056">
    <property type="component" value="Unassembled WGS sequence"/>
</dbReference>
<gene>
    <name evidence="4" type="ORF">GCM10007160_37780</name>
</gene>
<evidence type="ECO:0000259" key="2">
    <source>
        <dbReference type="Pfam" id="PF00534"/>
    </source>
</evidence>
<dbReference type="InterPro" id="IPR028098">
    <property type="entry name" value="Glyco_trans_4-like_N"/>
</dbReference>
<dbReference type="RefSeq" id="WP_189472006.1">
    <property type="nucleotide sequence ID" value="NZ_BMXS01000026.1"/>
</dbReference>
<dbReference type="PANTHER" id="PTHR12526:SF630">
    <property type="entry name" value="GLYCOSYLTRANSFERASE"/>
    <property type="match status" value="1"/>
</dbReference>
<evidence type="ECO:0000259" key="3">
    <source>
        <dbReference type="Pfam" id="PF13439"/>
    </source>
</evidence>
<feature type="domain" description="Glycosyltransferase subfamily 4-like N-terminal" evidence="3">
    <location>
        <begin position="14"/>
        <end position="171"/>
    </location>
</feature>
<evidence type="ECO:0000313" key="5">
    <source>
        <dbReference type="Proteomes" id="UP000653056"/>
    </source>
</evidence>
<dbReference type="CDD" id="cd03811">
    <property type="entry name" value="GT4_GT28_WabH-like"/>
    <property type="match status" value="1"/>
</dbReference>
<organism evidence="4 5">
    <name type="scientific">Litchfieldella qijiaojingensis</name>
    <dbReference type="NCBI Taxonomy" id="980347"/>
    <lineage>
        <taxon>Bacteria</taxon>
        <taxon>Pseudomonadati</taxon>
        <taxon>Pseudomonadota</taxon>
        <taxon>Gammaproteobacteria</taxon>
        <taxon>Oceanospirillales</taxon>
        <taxon>Halomonadaceae</taxon>
        <taxon>Litchfieldella</taxon>
    </lineage>
</organism>
<comment type="caution">
    <text evidence="4">The sequence shown here is derived from an EMBL/GenBank/DDBJ whole genome shotgun (WGS) entry which is preliminary data.</text>
</comment>
<accession>A0ABQ2Z997</accession>
<protein>
    <submittedName>
        <fullName evidence="4">Glycosyl transferase</fullName>
    </submittedName>
</protein>
<feature type="transmembrane region" description="Helical" evidence="1">
    <location>
        <begin position="81"/>
        <end position="100"/>
    </location>
</feature>
<reference evidence="5" key="1">
    <citation type="journal article" date="2019" name="Int. J. Syst. Evol. Microbiol.">
        <title>The Global Catalogue of Microorganisms (GCM) 10K type strain sequencing project: providing services to taxonomists for standard genome sequencing and annotation.</title>
        <authorList>
            <consortium name="The Broad Institute Genomics Platform"/>
            <consortium name="The Broad Institute Genome Sequencing Center for Infectious Disease"/>
            <person name="Wu L."/>
            <person name="Ma J."/>
        </authorList>
    </citation>
    <scope>NUCLEOTIDE SEQUENCE [LARGE SCALE GENOMIC DNA]</scope>
    <source>
        <strain evidence="5">KCTC 22228</strain>
    </source>
</reference>
<dbReference type="Gene3D" id="3.40.50.2000">
    <property type="entry name" value="Glycogen Phosphorylase B"/>
    <property type="match status" value="2"/>
</dbReference>
<keyword evidence="1" id="KW-1133">Transmembrane helix</keyword>
<dbReference type="InterPro" id="IPR001296">
    <property type="entry name" value="Glyco_trans_1"/>
</dbReference>
<evidence type="ECO:0000256" key="1">
    <source>
        <dbReference type="SAM" id="Phobius"/>
    </source>
</evidence>
<dbReference type="SUPFAM" id="SSF53756">
    <property type="entry name" value="UDP-Glycosyltransferase/glycogen phosphorylase"/>
    <property type="match status" value="1"/>
</dbReference>
<proteinExistence type="predicted"/>